<evidence type="ECO:0000259" key="3">
    <source>
        <dbReference type="Pfam" id="PF08281"/>
    </source>
</evidence>
<dbReference type="Pfam" id="PF20239">
    <property type="entry name" value="DUF6596"/>
    <property type="match status" value="1"/>
</dbReference>
<evidence type="ECO:0000256" key="1">
    <source>
        <dbReference type="SAM" id="MobiDB-lite"/>
    </source>
</evidence>
<evidence type="ECO:0000313" key="5">
    <source>
        <dbReference type="EMBL" id="MDF0751034.1"/>
    </source>
</evidence>
<feature type="domain" description="DUF6596" evidence="4">
    <location>
        <begin position="177"/>
        <end position="276"/>
    </location>
</feature>
<organism evidence="5 6">
    <name type="scientific">Marinobacter iranensis</name>
    <dbReference type="NCBI Taxonomy" id="2962607"/>
    <lineage>
        <taxon>Bacteria</taxon>
        <taxon>Pseudomonadati</taxon>
        <taxon>Pseudomonadota</taxon>
        <taxon>Gammaproteobacteria</taxon>
        <taxon>Pseudomonadales</taxon>
        <taxon>Marinobacteraceae</taxon>
        <taxon>Marinobacter</taxon>
    </lineage>
</organism>
<dbReference type="EMBL" id="JANCMW010000007">
    <property type="protein sequence ID" value="MDF0751034.1"/>
    <property type="molecule type" value="Genomic_DNA"/>
</dbReference>
<dbReference type="Pfam" id="PF04542">
    <property type="entry name" value="Sigma70_r2"/>
    <property type="match status" value="1"/>
</dbReference>
<dbReference type="RefSeq" id="WP_275706968.1">
    <property type="nucleotide sequence ID" value="NZ_JANCMW010000007.1"/>
</dbReference>
<protein>
    <submittedName>
        <fullName evidence="5">RNA polymerase sigma factor</fullName>
    </submittedName>
</protein>
<dbReference type="Gene3D" id="1.10.1740.10">
    <property type="match status" value="1"/>
</dbReference>
<evidence type="ECO:0000259" key="2">
    <source>
        <dbReference type="Pfam" id="PF04542"/>
    </source>
</evidence>
<feature type="region of interest" description="Disordered" evidence="1">
    <location>
        <begin position="77"/>
        <end position="96"/>
    </location>
</feature>
<dbReference type="InterPro" id="IPR013325">
    <property type="entry name" value="RNA_pol_sigma_r2"/>
</dbReference>
<dbReference type="PANTHER" id="PTHR47756">
    <property type="entry name" value="BLL6612 PROTEIN-RELATED"/>
    <property type="match status" value="1"/>
</dbReference>
<evidence type="ECO:0000259" key="4">
    <source>
        <dbReference type="Pfam" id="PF20239"/>
    </source>
</evidence>
<proteinExistence type="predicted"/>
<dbReference type="InterPro" id="IPR046531">
    <property type="entry name" value="DUF6596"/>
</dbReference>
<reference evidence="5" key="1">
    <citation type="submission" date="2022-07" db="EMBL/GenBank/DDBJ databases">
        <title>Marinobacter iranensis a new bacterium isolate from a hipersaline lake in Iran.</title>
        <authorList>
            <person name="Mohammad A.M.A."/>
            <person name="Cristina S.-P."/>
            <person name="Antonio V."/>
        </authorList>
    </citation>
    <scope>NUCLEOTIDE SEQUENCE</scope>
    <source>
        <strain evidence="5">71-i</strain>
    </source>
</reference>
<dbReference type="SUPFAM" id="SSF88946">
    <property type="entry name" value="Sigma2 domain of RNA polymerase sigma factors"/>
    <property type="match status" value="1"/>
</dbReference>
<dbReference type="InterPro" id="IPR013324">
    <property type="entry name" value="RNA_pol_sigma_r3/r4-like"/>
</dbReference>
<dbReference type="InterPro" id="IPR013249">
    <property type="entry name" value="RNA_pol_sigma70_r4_t2"/>
</dbReference>
<dbReference type="Pfam" id="PF08281">
    <property type="entry name" value="Sigma70_r4_2"/>
    <property type="match status" value="1"/>
</dbReference>
<dbReference type="PANTHER" id="PTHR47756:SF2">
    <property type="entry name" value="BLL6612 PROTEIN"/>
    <property type="match status" value="1"/>
</dbReference>
<feature type="domain" description="RNA polymerase sigma-70 region 2" evidence="2">
    <location>
        <begin position="11"/>
        <end position="76"/>
    </location>
</feature>
<evidence type="ECO:0000313" key="6">
    <source>
        <dbReference type="Proteomes" id="UP001143391"/>
    </source>
</evidence>
<comment type="caution">
    <text evidence="5">The sequence shown here is derived from an EMBL/GenBank/DDBJ whole genome shotgun (WGS) entry which is preliminary data.</text>
</comment>
<name>A0ABT5YBH2_9GAMM</name>
<dbReference type="Proteomes" id="UP001143391">
    <property type="component" value="Unassembled WGS sequence"/>
</dbReference>
<dbReference type="SUPFAM" id="SSF88659">
    <property type="entry name" value="Sigma3 and sigma4 domains of RNA polymerase sigma factors"/>
    <property type="match status" value="1"/>
</dbReference>
<gene>
    <name evidence="5" type="ORF">NLU14_12440</name>
</gene>
<sequence length="409" mass="45959">MNIDKHLNNIYRQQSRRVQATLIRLLGDFDLAEEAMQEAFTAAIKQWPEQGIPDNPAAWLIKTGHRRGIDHIRRRQTASHNLSRVAEDEPYTSEPDTDHIDDDLLRLIFTCCHPGLAVEAQLALTLREICGLTTEQVASALLQKPATTAQRIVRAKRKIRDAGIPYEVPEHRELPERLESVLKVIYLIFNEGYSSSRGDTVVNVSLASEAIRLARLLAELLPEGEVFGLLALMLLHDSRRNARQDANGDLITLEEQDRKLWDHGQIRSGLAWLEQALQLAPTGAYTLQASIAAAHAEATSTDNTDWARIARLYEALYRQTPSPVIALNHAVAVAMRDTPEEGLKLLDQLTGHKAIQNYYLFHAARADLFRRSGDLPAAKTAYQRALALTQQGPEQRFLNQRLTDLDNAR</sequence>
<keyword evidence="6" id="KW-1185">Reference proteome</keyword>
<feature type="domain" description="RNA polymerase sigma factor 70 region 4 type 2" evidence="3">
    <location>
        <begin position="108"/>
        <end position="159"/>
    </location>
</feature>
<accession>A0ABT5YBH2</accession>
<dbReference type="InterPro" id="IPR007627">
    <property type="entry name" value="RNA_pol_sigma70_r2"/>
</dbReference>